<comment type="caution">
    <text evidence="2">The sequence shown here is derived from an EMBL/GenBank/DDBJ whole genome shotgun (WGS) entry which is preliminary data.</text>
</comment>
<feature type="domain" description="NACHT" evidence="1">
    <location>
        <begin position="397"/>
        <end position="505"/>
    </location>
</feature>
<dbReference type="Proteomes" id="UP000828390">
    <property type="component" value="Unassembled WGS sequence"/>
</dbReference>
<protein>
    <recommendedName>
        <fullName evidence="1">NACHT domain-containing protein</fullName>
    </recommendedName>
</protein>
<evidence type="ECO:0000313" key="3">
    <source>
        <dbReference type="Proteomes" id="UP000828390"/>
    </source>
</evidence>
<dbReference type="PANTHER" id="PTHR46312">
    <property type="entry name" value="NACHT DOMAIN-CONTAINING PROTEIN"/>
    <property type="match status" value="1"/>
</dbReference>
<dbReference type="InterPro" id="IPR027897">
    <property type="entry name" value="DUF4559"/>
</dbReference>
<dbReference type="PANTHER" id="PTHR46312:SF2">
    <property type="entry name" value="NUCLEOTIDE-BINDING OLIGOMERIZATION DOMAIN-CONTAINING PROTEIN 2-LIKE"/>
    <property type="match status" value="1"/>
</dbReference>
<dbReference type="InterPro" id="IPR027417">
    <property type="entry name" value="P-loop_NTPase"/>
</dbReference>
<dbReference type="SUPFAM" id="SSF52058">
    <property type="entry name" value="L domain-like"/>
    <property type="match status" value="1"/>
</dbReference>
<dbReference type="SMART" id="SM00382">
    <property type="entry name" value="AAA"/>
    <property type="match status" value="1"/>
</dbReference>
<dbReference type="Gene3D" id="3.40.50.300">
    <property type="entry name" value="P-loop containing nucleotide triphosphate hydrolases"/>
    <property type="match status" value="1"/>
</dbReference>
<evidence type="ECO:0000259" key="1">
    <source>
        <dbReference type="PROSITE" id="PS50837"/>
    </source>
</evidence>
<dbReference type="Pfam" id="PF15112">
    <property type="entry name" value="DUF4559"/>
    <property type="match status" value="1"/>
</dbReference>
<organism evidence="2 3">
    <name type="scientific">Dreissena polymorpha</name>
    <name type="common">Zebra mussel</name>
    <name type="synonym">Mytilus polymorpha</name>
    <dbReference type="NCBI Taxonomy" id="45954"/>
    <lineage>
        <taxon>Eukaryota</taxon>
        <taxon>Metazoa</taxon>
        <taxon>Spiralia</taxon>
        <taxon>Lophotrochozoa</taxon>
        <taxon>Mollusca</taxon>
        <taxon>Bivalvia</taxon>
        <taxon>Autobranchia</taxon>
        <taxon>Heteroconchia</taxon>
        <taxon>Euheterodonta</taxon>
        <taxon>Imparidentia</taxon>
        <taxon>Neoheterodontei</taxon>
        <taxon>Myida</taxon>
        <taxon>Dreissenoidea</taxon>
        <taxon>Dreissenidae</taxon>
        <taxon>Dreissena</taxon>
    </lineage>
</organism>
<keyword evidence="3" id="KW-1185">Reference proteome</keyword>
<reference evidence="2" key="2">
    <citation type="submission" date="2020-11" db="EMBL/GenBank/DDBJ databases">
        <authorList>
            <person name="McCartney M.A."/>
            <person name="Auch B."/>
            <person name="Kono T."/>
            <person name="Mallez S."/>
            <person name="Becker A."/>
            <person name="Gohl D.M."/>
            <person name="Silverstein K.A.T."/>
            <person name="Koren S."/>
            <person name="Bechman K.B."/>
            <person name="Herman A."/>
            <person name="Abrahante J.E."/>
            <person name="Garbe J."/>
        </authorList>
    </citation>
    <scope>NUCLEOTIDE SEQUENCE</scope>
    <source>
        <strain evidence="2">Duluth1</strain>
        <tissue evidence="2">Whole animal</tissue>
    </source>
</reference>
<dbReference type="Pfam" id="PF05729">
    <property type="entry name" value="NACHT"/>
    <property type="match status" value="1"/>
</dbReference>
<dbReference type="SUPFAM" id="SSF52540">
    <property type="entry name" value="P-loop containing nucleoside triphosphate hydrolases"/>
    <property type="match status" value="1"/>
</dbReference>
<accession>A0A9D4DY89</accession>
<proteinExistence type="predicted"/>
<dbReference type="OrthoDB" id="120976at2759"/>
<dbReference type="PROSITE" id="PS50837">
    <property type="entry name" value="NACHT"/>
    <property type="match status" value="1"/>
</dbReference>
<dbReference type="InterPro" id="IPR003593">
    <property type="entry name" value="AAA+_ATPase"/>
</dbReference>
<evidence type="ECO:0000313" key="2">
    <source>
        <dbReference type="EMBL" id="KAH3768509.1"/>
    </source>
</evidence>
<name>A0A9D4DY89_DREPO</name>
<dbReference type="InterPro" id="IPR007111">
    <property type="entry name" value="NACHT_NTPase"/>
</dbReference>
<dbReference type="EMBL" id="JAIWYP010000009">
    <property type="protein sequence ID" value="KAH3768509.1"/>
    <property type="molecule type" value="Genomic_DNA"/>
</dbReference>
<sequence length="1416" mass="161646">MATYTHVFADEETNNWFKAHIALTIAKDGLSDFIDREIRNVHTAVGRSCGHCSIENLIKCPTPGICENKYNCKFHNTPAKQYKPCPTNVCNQVVANIKKQHRYLLPSWKNTSAERWTTNPWEIAKCFCPREGYLYVTSVGDTDFNGVINILLNCRYFDNVFSFCIASGASAQPCILTTARQIGRDVRHSPDCTVNGTVLHGYFLTLTALLADSQCLIHDSTAQKALIKLQQLQNDSLTISHMEMGRILKEAQETLEMSKQVAVNSGKQISQQLLKALMEIQSKMSYCQKEIDEHTQRGIDKITSAEKSAITRIGQVMLDSDSQATDRNIKEFFYRLIHHYEKALSDVPISPLVPSINRNIRELYSFPAVRQISRHNSAKTKVDCYAGIFYKDEKLNGRIFIQGEPGVGKSTFATNLTLDWLGQKSSSQHLKSTVRFVDVQTLNVFDFVFFVTLRDSMDQRDIVRMIKAQLIDTIYTDEYRGVIYKLLQYIMRKYRCLVVLDGLDEWSDPYGQLAIPLMASSNFLCTLLITTRPWKMTDERIIDSHIDILLEIEGVDNPDLLCERIIGCLFNNNKDIKQSEFNSYIVNHQLVDLLSSPTMLTLNLCLWADGLYLKGSRCEIYSHILDCLLKKMSKMPAFFGYPPFKCFRKTLYCFANVALIEALSRVAFALLFSYKQEISLVFGNNELMKYLSKEQKECALISGILSQRKHMSIAMIKSIYSFVHKSMQEFLAAYYIANNPQVIQDVIVGHIFKFGNLHIDISQIFRFLCGLNIKVAEKLSFVMNTTCSSLSHLGRTTQNIILAGYKEAISNNYSATDIRLFLFYFNFYYIDHTYSNYTETDAKDLARILLANKSNVKFLSLNSSVTEIRKYELQDIITLSAHCLECLELDGDYGVLDLSACYNLEVIILRGHVSFPTDSLYTLRKLKRLALLNEGQSLPDDTLRLPPSIEQLHVRDGVYSLPMLRHLLNSDHHIYCNIDIFDDHRYENVDNQTGMFNGPFLDRHKVGMSYMCETSGIGLKCFGFGHGVHEALRGSPIRRLSMTGIPNARLLSFILPTLNCLEELIISTMELCCDLKLPPAIRLIKFDPIICSSSSLRAFAIMLSKFNHPIKCDMRVCKMIENKTPELIICPEWFSCSPEKFLMQIKDEGTKKYKIVDYFGMTEVLVSVITDCLPAGLTLGKPKKGSSVVRRYMTEFIKQSLNMIDNSKERFVSNYPVLCKLSICHENIFQENETENAKIIVPKLEVPSNISSLSIWCKSNDTVEIFEALFGLRSIKSATIVGVDNIALLSEAFPTFINLEKIRIITCPWMITPNALRRVLRNISNFNQTVQLRMLFAFEAHSELFLEIKLELSMMRKFDIIRFVTLRGCFVGNYYNAEDIEDDDYKLITPAVDGMGNQFISLDIRYNYDEVAETQL</sequence>
<reference evidence="2" key="1">
    <citation type="journal article" date="2019" name="bioRxiv">
        <title>The Genome of the Zebra Mussel, Dreissena polymorpha: A Resource for Invasive Species Research.</title>
        <authorList>
            <person name="McCartney M.A."/>
            <person name="Auch B."/>
            <person name="Kono T."/>
            <person name="Mallez S."/>
            <person name="Zhang Y."/>
            <person name="Obille A."/>
            <person name="Becker A."/>
            <person name="Abrahante J.E."/>
            <person name="Garbe J."/>
            <person name="Badalamenti J.P."/>
            <person name="Herman A."/>
            <person name="Mangelson H."/>
            <person name="Liachko I."/>
            <person name="Sullivan S."/>
            <person name="Sone E.D."/>
            <person name="Koren S."/>
            <person name="Silverstein K.A.T."/>
            <person name="Beckman K.B."/>
            <person name="Gohl D.M."/>
        </authorList>
    </citation>
    <scope>NUCLEOTIDE SEQUENCE</scope>
    <source>
        <strain evidence="2">Duluth1</strain>
        <tissue evidence="2">Whole animal</tissue>
    </source>
</reference>
<gene>
    <name evidence="2" type="ORF">DPMN_169722</name>
</gene>